<evidence type="ECO:0000256" key="1">
    <source>
        <dbReference type="ARBA" id="ARBA00006484"/>
    </source>
</evidence>
<dbReference type="GO" id="GO:0016614">
    <property type="term" value="F:oxidoreductase activity, acting on CH-OH group of donors"/>
    <property type="evidence" value="ECO:0007669"/>
    <property type="project" value="UniProtKB-ARBA"/>
</dbReference>
<accession>A0A937UQ50</accession>
<sequence>MALITGGRRGIGRAIMSRLATHGAAVVFTCVDTSEDFVSETLEILKQAGTAHGLIEADLADGTSRSDLVDRASSLFGPPDILVNNAALGDVYQAPPSSVTLDQRRTMFEVNLHAPVDLIQQALPTMKDKGWGRILNLLSDSIHQQPVPYLAPAGTVHGLTAYGASKAALERFTLGLAAELHGTGVHINGLYPHKVAVTESQSTRALAGLRAQPQAAESLETMAEAAYQLIAGSFTGLSTSSRALLHSLQQPVRGLTEEQ</sequence>
<keyword evidence="2" id="KW-0560">Oxidoreductase</keyword>
<dbReference type="CDD" id="cd05233">
    <property type="entry name" value="SDR_c"/>
    <property type="match status" value="1"/>
</dbReference>
<dbReference type="SUPFAM" id="SSF51735">
    <property type="entry name" value="NAD(P)-binding Rossmann-fold domains"/>
    <property type="match status" value="1"/>
</dbReference>
<dbReference type="PANTHER" id="PTHR48107">
    <property type="entry name" value="NADPH-DEPENDENT ALDEHYDE REDUCTASE-LIKE PROTEIN, CHLOROPLASTIC-RELATED"/>
    <property type="match status" value="1"/>
</dbReference>
<protein>
    <submittedName>
        <fullName evidence="4">SDR family oxidoreductase</fullName>
    </submittedName>
</protein>
<name>A0A937UQ50_9ACTN</name>
<gene>
    <name evidence="4" type="ORF">I7412_31025</name>
</gene>
<keyword evidence="5" id="KW-1185">Reference proteome</keyword>
<dbReference type="EMBL" id="JAEACQ010000275">
    <property type="protein sequence ID" value="MBL7631514.1"/>
    <property type="molecule type" value="Genomic_DNA"/>
</dbReference>
<dbReference type="InterPro" id="IPR036291">
    <property type="entry name" value="NAD(P)-bd_dom_sf"/>
</dbReference>
<dbReference type="InterPro" id="IPR002347">
    <property type="entry name" value="SDR_fam"/>
</dbReference>
<dbReference type="PRINTS" id="PR00080">
    <property type="entry name" value="SDRFAMILY"/>
</dbReference>
<evidence type="ECO:0000256" key="3">
    <source>
        <dbReference type="RuleBase" id="RU000363"/>
    </source>
</evidence>
<comment type="similarity">
    <text evidence="1 3">Belongs to the short-chain dehydrogenases/reductases (SDR) family.</text>
</comment>
<dbReference type="PRINTS" id="PR00081">
    <property type="entry name" value="GDHRDH"/>
</dbReference>
<dbReference type="AlphaFoldDB" id="A0A937UQ50"/>
<organism evidence="4 5">
    <name type="scientific">Frankia nepalensis</name>
    <dbReference type="NCBI Taxonomy" id="1836974"/>
    <lineage>
        <taxon>Bacteria</taxon>
        <taxon>Bacillati</taxon>
        <taxon>Actinomycetota</taxon>
        <taxon>Actinomycetes</taxon>
        <taxon>Frankiales</taxon>
        <taxon>Frankiaceae</taxon>
        <taxon>Frankia</taxon>
    </lineage>
</organism>
<evidence type="ECO:0000256" key="2">
    <source>
        <dbReference type="ARBA" id="ARBA00023002"/>
    </source>
</evidence>
<comment type="caution">
    <text evidence="4">The sequence shown here is derived from an EMBL/GenBank/DDBJ whole genome shotgun (WGS) entry which is preliminary data.</text>
</comment>
<evidence type="ECO:0000313" key="5">
    <source>
        <dbReference type="Proteomes" id="UP000604475"/>
    </source>
</evidence>
<dbReference type="Pfam" id="PF00106">
    <property type="entry name" value="adh_short"/>
    <property type="match status" value="1"/>
</dbReference>
<evidence type="ECO:0000313" key="4">
    <source>
        <dbReference type="EMBL" id="MBL7631514.1"/>
    </source>
</evidence>
<reference evidence="4" key="1">
    <citation type="submission" date="2020-12" db="EMBL/GenBank/DDBJ databases">
        <title>Genomic characterization of non-nitrogen-fixing Frankia strains.</title>
        <authorList>
            <person name="Carlos-Shanley C."/>
            <person name="Guerra T."/>
            <person name="Hahn D."/>
        </authorList>
    </citation>
    <scope>NUCLEOTIDE SEQUENCE</scope>
    <source>
        <strain evidence="4">CN6</strain>
    </source>
</reference>
<proteinExistence type="inferred from homology"/>
<dbReference type="Proteomes" id="UP000604475">
    <property type="component" value="Unassembled WGS sequence"/>
</dbReference>
<dbReference type="RefSeq" id="WP_203004492.1">
    <property type="nucleotide sequence ID" value="NZ_JADWYU010000157.1"/>
</dbReference>
<dbReference type="Gene3D" id="3.40.50.720">
    <property type="entry name" value="NAD(P)-binding Rossmann-like Domain"/>
    <property type="match status" value="1"/>
</dbReference>